<dbReference type="CDD" id="cd14726">
    <property type="entry name" value="TraB_PrgY-like"/>
    <property type="match status" value="1"/>
</dbReference>
<keyword evidence="1" id="KW-0472">Membrane</keyword>
<protein>
    <submittedName>
        <fullName evidence="2">TraB/GumN family protein</fullName>
    </submittedName>
</protein>
<accession>A0ABU7UZL3</accession>
<evidence type="ECO:0000256" key="1">
    <source>
        <dbReference type="SAM" id="Phobius"/>
    </source>
</evidence>
<feature type="transmembrane region" description="Helical" evidence="1">
    <location>
        <begin position="372"/>
        <end position="394"/>
    </location>
</feature>
<dbReference type="InterPro" id="IPR005230">
    <property type="entry name" value="TraB_bac"/>
</dbReference>
<dbReference type="Pfam" id="PF01963">
    <property type="entry name" value="TraB_PrgY_gumN"/>
    <property type="match status" value="1"/>
</dbReference>
<keyword evidence="1" id="KW-1133">Transmembrane helix</keyword>
<gene>
    <name evidence="2" type="ORF">V3390_06950</name>
</gene>
<dbReference type="PANTHER" id="PTHR21530:SF7">
    <property type="entry name" value="TRAB DOMAIN-CONTAINING PROTEIN"/>
    <property type="match status" value="1"/>
</dbReference>
<feature type="transmembrane region" description="Helical" evidence="1">
    <location>
        <begin position="288"/>
        <end position="305"/>
    </location>
</feature>
<dbReference type="NCBIfam" id="TIGR00261">
    <property type="entry name" value="traB"/>
    <property type="match status" value="1"/>
</dbReference>
<keyword evidence="3" id="KW-1185">Reference proteome</keyword>
<dbReference type="RefSeq" id="WP_331703915.1">
    <property type="nucleotide sequence ID" value="NZ_JAZHBO010000002.1"/>
</dbReference>
<keyword evidence="1" id="KW-0812">Transmembrane</keyword>
<evidence type="ECO:0000313" key="2">
    <source>
        <dbReference type="EMBL" id="MEF2155967.1"/>
    </source>
</evidence>
<dbReference type="PANTHER" id="PTHR21530">
    <property type="entry name" value="PHEROMONE SHUTDOWN PROTEIN"/>
    <property type="match status" value="1"/>
</dbReference>
<name>A0ABU7UZL3_9GAMM</name>
<comment type="caution">
    <text evidence="2">The sequence shown here is derived from an EMBL/GenBank/DDBJ whole genome shotgun (WGS) entry which is preliminary data.</text>
</comment>
<organism evidence="2 3">
    <name type="scientific">Aquilutibacter rugosus</name>
    <dbReference type="NCBI Taxonomy" id="3115820"/>
    <lineage>
        <taxon>Bacteria</taxon>
        <taxon>Pseudomonadati</taxon>
        <taxon>Pseudomonadota</taxon>
        <taxon>Gammaproteobacteria</taxon>
        <taxon>Lysobacterales</taxon>
        <taxon>Lysobacteraceae</taxon>
        <taxon>Aquilutibacter</taxon>
    </lineage>
</organism>
<dbReference type="InterPro" id="IPR002816">
    <property type="entry name" value="TraB/PrgY/GumN_fam"/>
</dbReference>
<dbReference type="EMBL" id="JAZHBO010000002">
    <property type="protein sequence ID" value="MEF2155967.1"/>
    <property type="molecule type" value="Genomic_DNA"/>
</dbReference>
<reference evidence="2 3" key="1">
    <citation type="submission" date="2024-01" db="EMBL/GenBank/DDBJ databases">
        <title>Novel species of the genus Luteimonas isolated from rivers.</title>
        <authorList>
            <person name="Lu H."/>
        </authorList>
    </citation>
    <scope>NUCLEOTIDE SEQUENCE [LARGE SCALE GENOMIC DNA]</scope>
    <source>
        <strain evidence="2 3">FXH3W</strain>
    </source>
</reference>
<evidence type="ECO:0000313" key="3">
    <source>
        <dbReference type="Proteomes" id="UP001356170"/>
    </source>
</evidence>
<dbReference type="InterPro" id="IPR046345">
    <property type="entry name" value="TraB_PrgY-like"/>
</dbReference>
<sequence>MTDTTAWLQDQPHEIIERDGIRYTVLGTAHVSARSAEIVRELIRTGAYDGVAVELDANRLQAMQDPDRMARTDLVQVIREGKTALFAAHLALSAYQRRMAEKLQIEPGAELIAAVNAANEMGLPVTLIDRDIGVTFKRTSQALGWWDRAKLSSGLLAGIVTDEDISDDDIERLKEGDVLEASFNEFAAESPIIYQHVIAERDEYMACALREMQGPRNVLAVIGAGHLQGMSEHLRTDTSAPEPRRLALSETKPKSNIPWMTIILAVFLAGGFAIGFAQGGYQVGSELILRYVLFAMAGGALGALAAGGHPLSILGGALSSPLTPLHPALASGTVSALIEAWIRKPTHADFMALRQDVQTIGGWWRNRVARTLVNFFLTSLGTAVGVWAATARMIGQLVS</sequence>
<dbReference type="Proteomes" id="UP001356170">
    <property type="component" value="Unassembled WGS sequence"/>
</dbReference>
<proteinExistence type="predicted"/>
<feature type="transmembrane region" description="Helical" evidence="1">
    <location>
        <begin position="257"/>
        <end position="276"/>
    </location>
</feature>